<dbReference type="InterPro" id="IPR002589">
    <property type="entry name" value="Macro_dom"/>
</dbReference>
<evidence type="ECO:0000259" key="8">
    <source>
        <dbReference type="PROSITE" id="PS51154"/>
    </source>
</evidence>
<gene>
    <name evidence="9" type="ORF">GPM918_LOCUS25694</name>
    <name evidence="10" type="ORF">SRO942_LOCUS25725</name>
</gene>
<keyword evidence="4 6" id="KW-0520">NAD</keyword>
<dbReference type="PROSITE" id="PS51154">
    <property type="entry name" value="MACRO"/>
    <property type="match status" value="1"/>
</dbReference>
<keyword evidence="2 6" id="KW-0328">Glycosyltransferase</keyword>
<dbReference type="EC" id="2.4.2.-" evidence="6"/>
<dbReference type="Gene3D" id="3.40.220.10">
    <property type="entry name" value="Leucine Aminopeptidase, subunit E, domain 1"/>
    <property type="match status" value="1"/>
</dbReference>
<dbReference type="Pfam" id="PF01661">
    <property type="entry name" value="Macro"/>
    <property type="match status" value="1"/>
</dbReference>
<evidence type="ECO:0000256" key="6">
    <source>
        <dbReference type="RuleBase" id="RU362114"/>
    </source>
</evidence>
<evidence type="ECO:0000313" key="9">
    <source>
        <dbReference type="EMBL" id="CAF1241807.1"/>
    </source>
</evidence>
<evidence type="ECO:0000256" key="2">
    <source>
        <dbReference type="ARBA" id="ARBA00022676"/>
    </source>
</evidence>
<dbReference type="InterPro" id="IPR052056">
    <property type="entry name" value="Mono-ARTD/PARP"/>
</dbReference>
<evidence type="ECO:0000313" key="10">
    <source>
        <dbReference type="EMBL" id="CAF4005222.1"/>
    </source>
</evidence>
<dbReference type="Pfam" id="PF00644">
    <property type="entry name" value="PARP"/>
    <property type="match status" value="1"/>
</dbReference>
<dbReference type="EMBL" id="CAJNOQ010010065">
    <property type="protein sequence ID" value="CAF1241807.1"/>
    <property type="molecule type" value="Genomic_DNA"/>
</dbReference>
<dbReference type="GO" id="GO:0005737">
    <property type="term" value="C:cytoplasm"/>
    <property type="evidence" value="ECO:0007669"/>
    <property type="project" value="TreeGrafter"/>
</dbReference>
<dbReference type="GO" id="GO:0003714">
    <property type="term" value="F:transcription corepressor activity"/>
    <property type="evidence" value="ECO:0007669"/>
    <property type="project" value="TreeGrafter"/>
</dbReference>
<comment type="subcellular location">
    <subcellularLocation>
        <location evidence="1">Nucleus</location>
    </subcellularLocation>
</comment>
<evidence type="ECO:0000256" key="5">
    <source>
        <dbReference type="ARBA" id="ARBA00023242"/>
    </source>
</evidence>
<protein>
    <recommendedName>
        <fullName evidence="6">Poly [ADP-ribose] polymerase</fullName>
        <shortName evidence="6">PARP</shortName>
        <ecNumber evidence="6">2.4.2.-</ecNumber>
    </recommendedName>
</protein>
<organism evidence="9 11">
    <name type="scientific">Didymodactylos carnosus</name>
    <dbReference type="NCBI Taxonomy" id="1234261"/>
    <lineage>
        <taxon>Eukaryota</taxon>
        <taxon>Metazoa</taxon>
        <taxon>Spiralia</taxon>
        <taxon>Gnathifera</taxon>
        <taxon>Rotifera</taxon>
        <taxon>Eurotatoria</taxon>
        <taxon>Bdelloidea</taxon>
        <taxon>Philodinida</taxon>
        <taxon>Philodinidae</taxon>
        <taxon>Didymodactylos</taxon>
    </lineage>
</organism>
<dbReference type="Gene3D" id="3.90.228.10">
    <property type="match status" value="1"/>
</dbReference>
<keyword evidence="3 6" id="KW-0808">Transferase</keyword>
<evidence type="ECO:0000256" key="4">
    <source>
        <dbReference type="ARBA" id="ARBA00023027"/>
    </source>
</evidence>
<dbReference type="EMBL" id="CAJOBC010010781">
    <property type="protein sequence ID" value="CAF4005222.1"/>
    <property type="molecule type" value="Genomic_DNA"/>
</dbReference>
<proteinExistence type="predicted"/>
<dbReference type="Proteomes" id="UP000663829">
    <property type="component" value="Unassembled WGS sequence"/>
</dbReference>
<dbReference type="GO" id="GO:0005634">
    <property type="term" value="C:nucleus"/>
    <property type="evidence" value="ECO:0007669"/>
    <property type="project" value="UniProtKB-SubCell"/>
</dbReference>
<evidence type="ECO:0000313" key="11">
    <source>
        <dbReference type="Proteomes" id="UP000663829"/>
    </source>
</evidence>
<keyword evidence="5" id="KW-0539">Nucleus</keyword>
<keyword evidence="11" id="KW-1185">Reference proteome</keyword>
<dbReference type="PANTHER" id="PTHR14453:SF67">
    <property type="entry name" value="POLY [ADP-RIBOSE] POLYMERASE"/>
    <property type="match status" value="1"/>
</dbReference>
<evidence type="ECO:0000256" key="3">
    <source>
        <dbReference type="ARBA" id="ARBA00022679"/>
    </source>
</evidence>
<dbReference type="SUPFAM" id="SSF52949">
    <property type="entry name" value="Macro domain-like"/>
    <property type="match status" value="1"/>
</dbReference>
<evidence type="ECO:0000256" key="1">
    <source>
        <dbReference type="ARBA" id="ARBA00004123"/>
    </source>
</evidence>
<dbReference type="PANTHER" id="PTHR14453">
    <property type="entry name" value="PARP/ZINC FINGER CCCH TYPE DOMAIN CONTAINING PROTEIN"/>
    <property type="match status" value="1"/>
</dbReference>
<feature type="domain" description="PARP catalytic" evidence="7">
    <location>
        <begin position="165"/>
        <end position="351"/>
    </location>
</feature>
<dbReference type="GO" id="GO:0010629">
    <property type="term" value="P:negative regulation of gene expression"/>
    <property type="evidence" value="ECO:0007669"/>
    <property type="project" value="TreeGrafter"/>
</dbReference>
<comment type="caution">
    <text evidence="9">The sequence shown here is derived from an EMBL/GenBank/DDBJ whole genome shotgun (WGS) entry which is preliminary data.</text>
</comment>
<reference evidence="9" key="1">
    <citation type="submission" date="2021-02" db="EMBL/GenBank/DDBJ databases">
        <authorList>
            <person name="Nowell W R."/>
        </authorList>
    </citation>
    <scope>NUCLEOTIDE SEQUENCE</scope>
</reference>
<dbReference type="OrthoDB" id="6133115at2759"/>
<dbReference type="PROSITE" id="PS51059">
    <property type="entry name" value="PARP_CATALYTIC"/>
    <property type="match status" value="1"/>
</dbReference>
<accession>A0A814ZDX5</accession>
<dbReference type="InterPro" id="IPR043472">
    <property type="entry name" value="Macro_dom-like"/>
</dbReference>
<name>A0A814ZDX5_9BILA</name>
<dbReference type="GO" id="GO:0003950">
    <property type="term" value="F:NAD+ poly-ADP-ribosyltransferase activity"/>
    <property type="evidence" value="ECO:0007669"/>
    <property type="project" value="UniProtKB-UniRule"/>
</dbReference>
<feature type="domain" description="Macro" evidence="8">
    <location>
        <begin position="1"/>
        <end position="150"/>
    </location>
</feature>
<dbReference type="Proteomes" id="UP000681722">
    <property type="component" value="Unassembled WGS sequence"/>
</dbReference>
<sequence length="351" mass="39901">VDVIIGSSSSDILKQIIIEAAGNEAETVYETEIKNNPNSLIISTPPGHLSCKRIFFLKWQPSKDDNILRQSIIDFISNVIQNVISYNYKSIAFPALGCGKHGCSTDIVVKTMVREIKSQLKVRQNYPLIVKFIIQPEQQNIYDEFCKYVVAVEDDVHKSSAVIHHQLPETWEKSTDENKILFIVPSSSNEHKTIVNGFDQTMKGKYTQIIKIERIQNIHWYSQYMVHSHHFKKRLNSDTEKRLYHGCPEKSANLIMEDCFNRSFAGVNGTVYGAGVYFSSNASYSHDYAKPDITSGERCMFLARVLIGKTTKGDSSMKTRPVGFDTTTDGNHIFVTYHDAQAFAEYLITYK</sequence>
<dbReference type="SUPFAM" id="SSF56399">
    <property type="entry name" value="ADP-ribosylation"/>
    <property type="match status" value="1"/>
</dbReference>
<dbReference type="InterPro" id="IPR012317">
    <property type="entry name" value="Poly(ADP-ribose)pol_cat_dom"/>
</dbReference>
<dbReference type="AlphaFoldDB" id="A0A814ZDX5"/>
<feature type="non-terminal residue" evidence="9">
    <location>
        <position position="351"/>
    </location>
</feature>
<evidence type="ECO:0000259" key="7">
    <source>
        <dbReference type="PROSITE" id="PS51059"/>
    </source>
</evidence>